<organism evidence="2 3">
    <name type="scientific">Symbiodinium natans</name>
    <dbReference type="NCBI Taxonomy" id="878477"/>
    <lineage>
        <taxon>Eukaryota</taxon>
        <taxon>Sar</taxon>
        <taxon>Alveolata</taxon>
        <taxon>Dinophyceae</taxon>
        <taxon>Suessiales</taxon>
        <taxon>Symbiodiniaceae</taxon>
        <taxon>Symbiodinium</taxon>
    </lineage>
</organism>
<gene>
    <name evidence="2" type="ORF">SNAT2548_LOCUS10184</name>
</gene>
<protein>
    <submittedName>
        <fullName evidence="2">Uncharacterized protein</fullName>
    </submittedName>
</protein>
<dbReference type="Proteomes" id="UP000604046">
    <property type="component" value="Unassembled WGS sequence"/>
</dbReference>
<keyword evidence="3" id="KW-1185">Reference proteome</keyword>
<reference evidence="2" key="1">
    <citation type="submission" date="2021-02" db="EMBL/GenBank/DDBJ databases">
        <authorList>
            <person name="Dougan E. K."/>
            <person name="Rhodes N."/>
            <person name="Thang M."/>
            <person name="Chan C."/>
        </authorList>
    </citation>
    <scope>NUCLEOTIDE SEQUENCE</scope>
</reference>
<evidence type="ECO:0000313" key="3">
    <source>
        <dbReference type="Proteomes" id="UP000604046"/>
    </source>
</evidence>
<proteinExistence type="predicted"/>
<evidence type="ECO:0000256" key="1">
    <source>
        <dbReference type="SAM" id="MobiDB-lite"/>
    </source>
</evidence>
<evidence type="ECO:0000313" key="2">
    <source>
        <dbReference type="EMBL" id="CAE7236423.1"/>
    </source>
</evidence>
<dbReference type="AlphaFoldDB" id="A0A812L603"/>
<feature type="region of interest" description="Disordered" evidence="1">
    <location>
        <begin position="50"/>
        <end position="70"/>
    </location>
</feature>
<name>A0A812L603_9DINO</name>
<comment type="caution">
    <text evidence="2">The sequence shown here is derived from an EMBL/GenBank/DDBJ whole genome shotgun (WGS) entry which is preliminary data.</text>
</comment>
<sequence>MEDGREKRLEEACESRRSYKNMVRAPLAAKAFFTGKMAAAWAASRPFVVRKQEQKGNSRSQDTRNLGFKPMVHNGQLDQAESSESTAFAGIIDSTDSATWHQKDEAKALCVTQGAFQILLVQHSIFDFPINLRPAMRQPSAPTTPIILPTGAQKQSA</sequence>
<accession>A0A812L603</accession>
<dbReference type="EMBL" id="CAJNDS010000828">
    <property type="protein sequence ID" value="CAE7236423.1"/>
    <property type="molecule type" value="Genomic_DNA"/>
</dbReference>